<organism evidence="1 2">
    <name type="scientific">Eumeta variegata</name>
    <name type="common">Bagworm moth</name>
    <name type="synonym">Eumeta japonica</name>
    <dbReference type="NCBI Taxonomy" id="151549"/>
    <lineage>
        <taxon>Eukaryota</taxon>
        <taxon>Metazoa</taxon>
        <taxon>Ecdysozoa</taxon>
        <taxon>Arthropoda</taxon>
        <taxon>Hexapoda</taxon>
        <taxon>Insecta</taxon>
        <taxon>Pterygota</taxon>
        <taxon>Neoptera</taxon>
        <taxon>Endopterygota</taxon>
        <taxon>Lepidoptera</taxon>
        <taxon>Glossata</taxon>
        <taxon>Ditrysia</taxon>
        <taxon>Tineoidea</taxon>
        <taxon>Psychidae</taxon>
        <taxon>Oiketicinae</taxon>
        <taxon>Eumeta</taxon>
    </lineage>
</organism>
<reference evidence="1 2" key="1">
    <citation type="journal article" date="2019" name="Commun. Biol.">
        <title>The bagworm genome reveals a unique fibroin gene that provides high tensile strength.</title>
        <authorList>
            <person name="Kono N."/>
            <person name="Nakamura H."/>
            <person name="Ohtoshi R."/>
            <person name="Tomita M."/>
            <person name="Numata K."/>
            <person name="Arakawa K."/>
        </authorList>
    </citation>
    <scope>NUCLEOTIDE SEQUENCE [LARGE SCALE GENOMIC DNA]</scope>
</reference>
<sequence>MYKQTYSCIYKFSFINKGTVSNEFVTTLHKFTTFHASLPLKRSLPMKFIGEIFGVHATRDAVSVKSKTNRESESGIIHIRRSRYASIGQVSKWFSITHIETGIGIRSTSTETGPRTAPAARPAFIARRVARCAGVVRDNGALSGVVHFFSGVRRKRALGRRSRPVNS</sequence>
<dbReference type="AlphaFoldDB" id="A0A4C1WUU0"/>
<dbReference type="Proteomes" id="UP000299102">
    <property type="component" value="Unassembled WGS sequence"/>
</dbReference>
<evidence type="ECO:0000313" key="1">
    <source>
        <dbReference type="EMBL" id="GBP53875.1"/>
    </source>
</evidence>
<protein>
    <submittedName>
        <fullName evidence="1">Uncharacterized protein</fullName>
    </submittedName>
</protein>
<evidence type="ECO:0000313" key="2">
    <source>
        <dbReference type="Proteomes" id="UP000299102"/>
    </source>
</evidence>
<proteinExistence type="predicted"/>
<comment type="caution">
    <text evidence="1">The sequence shown here is derived from an EMBL/GenBank/DDBJ whole genome shotgun (WGS) entry which is preliminary data.</text>
</comment>
<accession>A0A4C1WUU0</accession>
<gene>
    <name evidence="1" type="ORF">EVAR_96782_1</name>
</gene>
<keyword evidence="2" id="KW-1185">Reference proteome</keyword>
<dbReference type="EMBL" id="BGZK01000635">
    <property type="protein sequence ID" value="GBP53875.1"/>
    <property type="molecule type" value="Genomic_DNA"/>
</dbReference>
<name>A0A4C1WUU0_EUMVA</name>